<feature type="domain" description="THAP-type" evidence="7">
    <location>
        <begin position="1"/>
        <end position="99"/>
    </location>
</feature>
<keyword evidence="6" id="KW-0175">Coiled coil</keyword>
<evidence type="ECO:0000256" key="3">
    <source>
        <dbReference type="ARBA" id="ARBA00022833"/>
    </source>
</evidence>
<evidence type="ECO:0000256" key="6">
    <source>
        <dbReference type="SAM" id="Coils"/>
    </source>
</evidence>
<evidence type="ECO:0000256" key="1">
    <source>
        <dbReference type="ARBA" id="ARBA00022723"/>
    </source>
</evidence>
<proteinExistence type="predicted"/>
<dbReference type="GO" id="GO:0043565">
    <property type="term" value="F:sequence-specific DNA binding"/>
    <property type="evidence" value="ECO:0007669"/>
    <property type="project" value="InterPro"/>
</dbReference>
<dbReference type="PANTHER" id="PTHR46600:SF11">
    <property type="entry name" value="THAP DOMAIN-CONTAINING PROTEIN 10"/>
    <property type="match status" value="1"/>
</dbReference>
<evidence type="ECO:0000256" key="2">
    <source>
        <dbReference type="ARBA" id="ARBA00022771"/>
    </source>
</evidence>
<dbReference type="Pfam" id="PF21788">
    <property type="entry name" value="TNP-like_GBD"/>
    <property type="match status" value="1"/>
</dbReference>
<protein>
    <recommendedName>
        <fullName evidence="7">THAP-type domain-containing protein</fullName>
    </recommendedName>
</protein>
<keyword evidence="4 5" id="KW-0238">DNA-binding</keyword>
<evidence type="ECO:0000313" key="8">
    <source>
        <dbReference type="EMBL" id="CAI6347789.1"/>
    </source>
</evidence>
<dbReference type="SMART" id="SM00692">
    <property type="entry name" value="DM3"/>
    <property type="match status" value="1"/>
</dbReference>
<evidence type="ECO:0000256" key="4">
    <source>
        <dbReference type="ARBA" id="ARBA00023125"/>
    </source>
</evidence>
<dbReference type="Pfam" id="PF05485">
    <property type="entry name" value="THAP"/>
    <property type="match status" value="1"/>
</dbReference>
<reference evidence="8 9" key="1">
    <citation type="submission" date="2023-01" db="EMBL/GenBank/DDBJ databases">
        <authorList>
            <person name="Whitehead M."/>
        </authorList>
    </citation>
    <scope>NUCLEOTIDE SEQUENCE [LARGE SCALE GENOMIC DNA]</scope>
</reference>
<keyword evidence="1" id="KW-0479">Metal-binding</keyword>
<dbReference type="SMART" id="SM00980">
    <property type="entry name" value="THAP"/>
    <property type="match status" value="1"/>
</dbReference>
<organism evidence="8 9">
    <name type="scientific">Macrosiphum euphorbiae</name>
    <name type="common">potato aphid</name>
    <dbReference type="NCBI Taxonomy" id="13131"/>
    <lineage>
        <taxon>Eukaryota</taxon>
        <taxon>Metazoa</taxon>
        <taxon>Ecdysozoa</taxon>
        <taxon>Arthropoda</taxon>
        <taxon>Hexapoda</taxon>
        <taxon>Insecta</taxon>
        <taxon>Pterygota</taxon>
        <taxon>Neoptera</taxon>
        <taxon>Paraneoptera</taxon>
        <taxon>Hemiptera</taxon>
        <taxon>Sternorrhyncha</taxon>
        <taxon>Aphidomorpha</taxon>
        <taxon>Aphidoidea</taxon>
        <taxon>Aphididae</taxon>
        <taxon>Macrosiphini</taxon>
        <taxon>Macrosiphum</taxon>
    </lineage>
</organism>
<dbReference type="InterPro" id="IPR048365">
    <property type="entry name" value="TNP-like_RNaseH_N"/>
</dbReference>
<dbReference type="PROSITE" id="PS50950">
    <property type="entry name" value="ZF_THAP"/>
    <property type="match status" value="1"/>
</dbReference>
<keyword evidence="2 5" id="KW-0863">Zinc-finger</keyword>
<dbReference type="PANTHER" id="PTHR46600">
    <property type="entry name" value="THAP DOMAIN-CONTAINING"/>
    <property type="match status" value="1"/>
</dbReference>
<feature type="coiled-coil region" evidence="6">
    <location>
        <begin position="199"/>
        <end position="233"/>
    </location>
</feature>
<dbReference type="Proteomes" id="UP001160148">
    <property type="component" value="Unassembled WGS sequence"/>
</dbReference>
<dbReference type="InterPro" id="IPR048366">
    <property type="entry name" value="TNP-like_GBD"/>
</dbReference>
<evidence type="ECO:0000313" key="9">
    <source>
        <dbReference type="Proteomes" id="UP001160148"/>
    </source>
</evidence>
<dbReference type="Pfam" id="PF12596">
    <property type="entry name" value="Tnp_P_element_C"/>
    <property type="match status" value="1"/>
</dbReference>
<dbReference type="Gene3D" id="6.20.210.20">
    <property type="entry name" value="THAP domain"/>
    <property type="match status" value="1"/>
</dbReference>
<dbReference type="SUPFAM" id="SSF57716">
    <property type="entry name" value="Glucocorticoid receptor-like (DNA-binding domain)"/>
    <property type="match status" value="1"/>
</dbReference>
<dbReference type="Pfam" id="PF21787">
    <property type="entry name" value="TNP-like_RNaseH_N"/>
    <property type="match status" value="1"/>
</dbReference>
<dbReference type="EMBL" id="CARXXK010000001">
    <property type="protein sequence ID" value="CAI6347789.1"/>
    <property type="molecule type" value="Genomic_DNA"/>
</dbReference>
<dbReference type="GO" id="GO:0008270">
    <property type="term" value="F:zinc ion binding"/>
    <property type="evidence" value="ECO:0007669"/>
    <property type="project" value="UniProtKB-KW"/>
</dbReference>
<name>A0AAV0VUD5_9HEMI</name>
<evidence type="ECO:0000256" key="5">
    <source>
        <dbReference type="PROSITE-ProRule" id="PRU00309"/>
    </source>
</evidence>
<dbReference type="AlphaFoldDB" id="A0AAV0VUD5"/>
<sequence length="913" mass="105080">MSWCAVKDCNSGRKHRANLYGNEGSDVRFFRFPKTSYYCDKWIDSCGKNRNGINTNNARICSLHFDENAYIPKPLVETMLGISPRHKRKLKFDALPTLKVWNTSSCIDYVEKNTTETETTNLVDAGLEQIHQEPLNNELVNLEESGVDLFNMSFQNDHYCTTINGSNISTSSKSTIDAQHPSIEDSWNLKKNKDDAQEISRLQNLLNDKMVENKSLKEEITRLKNIIAIQEGKLLTANDQKRQEHLFEIHFREKLSEMFSPTQIDLILNPKEKVFRWSNEDIAAAISLRSVSSKAYFYLREKKIIPCQVSLSTLRKWAATFSVEKGMLTDVLALMKEKGKSMSRNDKITVLSFDETYISHKISYDKKNEQILGPYKCVQTVMARGLTCSWKQPVFYDFQCPMTKDLLYNIISEIHNSGFEVVALVSDMGPTNIGLWKNLDITPSSSWFINPVSRKRVHVFADVPHLLKLARNHFIDKGFDFPENVYVGKNVLEEYLKISKKSEFELAYRFSEKHINVTGTLRQNVKLATQVFSNRLAEALKYCGKKNMLTMYNWKEASELIKLFNDWFDLLNTQLPIDKFTKSYGMDEDSQNELLKKMDSTIENMKVHGSKKRLPFQTGILVTNASLRNLLIDIKNNYNDIYYIMTRRVNSDVLENLYSYLKGMVGSNTHMTPIEFKYCLRWYLLGKHSNMVFTNNHNTQDTDESCLVNCLSGIIFNDAEVIECFPTDVQADITDDALTSVMSDLGGNTEDTEESNSELLDNYDIHSLMEVHEMSEIEKECIEYIIGSVVKKFISKYPYLGEKVYHCNENNSSWTEQMTKVNLIRPSSDVTYVANVIETIFNIFHGNNGLNKSPGIIKKVTDLVLKEINNEIPVEVINCLVRTRTFIRLNNLNKAIANKIFDVKRTNVKKFIC</sequence>
<dbReference type="InterPro" id="IPR026516">
    <property type="entry name" value="THAP1/10"/>
</dbReference>
<keyword evidence="9" id="KW-1185">Reference proteome</keyword>
<evidence type="ECO:0000259" key="7">
    <source>
        <dbReference type="PROSITE" id="PS50950"/>
    </source>
</evidence>
<dbReference type="InterPro" id="IPR038441">
    <property type="entry name" value="THAP_Znf_sf"/>
</dbReference>
<accession>A0AAV0VUD5</accession>
<gene>
    <name evidence="8" type="ORF">MEUPH1_LOCUS4536</name>
</gene>
<keyword evidence="3" id="KW-0862">Zinc</keyword>
<comment type="caution">
    <text evidence="8">The sequence shown here is derived from an EMBL/GenBank/DDBJ whole genome shotgun (WGS) entry which is preliminary data.</text>
</comment>
<dbReference type="InterPro" id="IPR006612">
    <property type="entry name" value="THAP_Znf"/>
</dbReference>
<dbReference type="InterPro" id="IPR022242">
    <property type="entry name" value="TNP-like_C"/>
</dbReference>